<feature type="domain" description="N-acetyltransferase" evidence="3">
    <location>
        <begin position="13"/>
        <end position="161"/>
    </location>
</feature>
<sequence length="164" mass="17170">MTRAGPGEDRRRAAARAARPADLPALLALFAASEVSAAAPGARAERLWRESLAHPGVAIFVSDAETGGGLAATCMLVTAPNLLRGGRAHGFLENVVTHPAHRGRGHGRAVVRAALAQAWASGCHHVLMQSGRTDPRVHAFYEGMGFVPGRRTAYVAARPGDPDI</sequence>
<dbReference type="CDD" id="cd04301">
    <property type="entry name" value="NAT_SF"/>
    <property type="match status" value="1"/>
</dbReference>
<dbReference type="PANTHER" id="PTHR43877">
    <property type="entry name" value="AMINOALKYLPHOSPHONATE N-ACETYLTRANSFERASE-RELATED-RELATED"/>
    <property type="match status" value="1"/>
</dbReference>
<dbReference type="InterPro" id="IPR050832">
    <property type="entry name" value="Bact_Acetyltransf"/>
</dbReference>
<evidence type="ECO:0000313" key="5">
    <source>
        <dbReference type="Proteomes" id="UP000663508"/>
    </source>
</evidence>
<keyword evidence="1" id="KW-0808">Transferase</keyword>
<protein>
    <recommendedName>
        <fullName evidence="3">N-acetyltransferase domain-containing protein</fullName>
    </recommendedName>
</protein>
<dbReference type="PROSITE" id="PS51186">
    <property type="entry name" value="GNAT"/>
    <property type="match status" value="1"/>
</dbReference>
<dbReference type="AlphaFoldDB" id="A0A8H8WQC3"/>
<dbReference type="Proteomes" id="UP000663508">
    <property type="component" value="Chromosome"/>
</dbReference>
<proteinExistence type="predicted"/>
<evidence type="ECO:0000259" key="3">
    <source>
        <dbReference type="PROSITE" id="PS51186"/>
    </source>
</evidence>
<dbReference type="KEGG" id="mind:mvi_08560"/>
<dbReference type="EMBL" id="AP024145">
    <property type="protein sequence ID" value="BCM82395.1"/>
    <property type="molecule type" value="Genomic_DNA"/>
</dbReference>
<dbReference type="RefSeq" id="WP_207181587.1">
    <property type="nucleotide sequence ID" value="NZ_AP024145.1"/>
</dbReference>
<accession>A0A8H8WQC3</accession>
<dbReference type="InterPro" id="IPR016181">
    <property type="entry name" value="Acyl_CoA_acyltransferase"/>
</dbReference>
<evidence type="ECO:0000256" key="1">
    <source>
        <dbReference type="ARBA" id="ARBA00022679"/>
    </source>
</evidence>
<reference evidence="4" key="1">
    <citation type="submission" date="2020-11" db="EMBL/GenBank/DDBJ databases">
        <title>Complete genome sequence of a novel pathogenic Methylobacterium strain isolated from rice in Vietnam.</title>
        <authorList>
            <person name="Lai K."/>
            <person name="Okazaki S."/>
            <person name="Higashi K."/>
            <person name="Mori H."/>
            <person name="Toyoda A."/>
            <person name="Kurokawa K."/>
        </authorList>
    </citation>
    <scope>NUCLEOTIDE SEQUENCE</scope>
    <source>
        <strain evidence="4">VL1</strain>
    </source>
</reference>
<keyword evidence="2" id="KW-0012">Acyltransferase</keyword>
<dbReference type="SUPFAM" id="SSF55729">
    <property type="entry name" value="Acyl-CoA N-acyltransferases (Nat)"/>
    <property type="match status" value="1"/>
</dbReference>
<gene>
    <name evidence="4" type="ORF">mvi_08560</name>
</gene>
<evidence type="ECO:0000256" key="2">
    <source>
        <dbReference type="ARBA" id="ARBA00023315"/>
    </source>
</evidence>
<dbReference type="InterPro" id="IPR000182">
    <property type="entry name" value="GNAT_dom"/>
</dbReference>
<dbReference type="Gene3D" id="3.40.630.30">
    <property type="match status" value="1"/>
</dbReference>
<organism evidence="4 5">
    <name type="scientific">Methylobacterium indicum</name>
    <dbReference type="NCBI Taxonomy" id="1775910"/>
    <lineage>
        <taxon>Bacteria</taxon>
        <taxon>Pseudomonadati</taxon>
        <taxon>Pseudomonadota</taxon>
        <taxon>Alphaproteobacteria</taxon>
        <taxon>Hyphomicrobiales</taxon>
        <taxon>Methylobacteriaceae</taxon>
        <taxon>Methylobacterium</taxon>
    </lineage>
</organism>
<dbReference type="GO" id="GO:0016747">
    <property type="term" value="F:acyltransferase activity, transferring groups other than amino-acyl groups"/>
    <property type="evidence" value="ECO:0007669"/>
    <property type="project" value="InterPro"/>
</dbReference>
<dbReference type="Pfam" id="PF00583">
    <property type="entry name" value="Acetyltransf_1"/>
    <property type="match status" value="1"/>
</dbReference>
<name>A0A8H8WQC3_9HYPH</name>
<evidence type="ECO:0000313" key="4">
    <source>
        <dbReference type="EMBL" id="BCM82395.1"/>
    </source>
</evidence>